<evidence type="ECO:0000313" key="3">
    <source>
        <dbReference type="WBParaSite" id="PSAMB.scaffold3433size18294.g21471.t1"/>
    </source>
</evidence>
<feature type="chain" id="PRO_5036989131" evidence="1">
    <location>
        <begin position="28"/>
        <end position="86"/>
    </location>
</feature>
<proteinExistence type="predicted"/>
<protein>
    <submittedName>
        <fullName evidence="3">Secreted protein</fullName>
    </submittedName>
</protein>
<dbReference type="AlphaFoldDB" id="A0A914WB13"/>
<dbReference type="WBParaSite" id="PSAMB.scaffold3433size18294.g21471.t1">
    <property type="protein sequence ID" value="PSAMB.scaffold3433size18294.g21471.t1"/>
    <property type="gene ID" value="PSAMB.scaffold3433size18294.g21471"/>
</dbReference>
<reference evidence="3" key="1">
    <citation type="submission" date="2022-11" db="UniProtKB">
        <authorList>
            <consortium name="WormBaseParasite"/>
        </authorList>
    </citation>
    <scope>IDENTIFICATION</scope>
</reference>
<evidence type="ECO:0000256" key="1">
    <source>
        <dbReference type="SAM" id="SignalP"/>
    </source>
</evidence>
<keyword evidence="2" id="KW-1185">Reference proteome</keyword>
<accession>A0A914WB13</accession>
<organism evidence="2 3">
    <name type="scientific">Plectus sambesii</name>
    <dbReference type="NCBI Taxonomy" id="2011161"/>
    <lineage>
        <taxon>Eukaryota</taxon>
        <taxon>Metazoa</taxon>
        <taxon>Ecdysozoa</taxon>
        <taxon>Nematoda</taxon>
        <taxon>Chromadorea</taxon>
        <taxon>Plectida</taxon>
        <taxon>Plectina</taxon>
        <taxon>Plectoidea</taxon>
        <taxon>Plectidae</taxon>
        <taxon>Plectus</taxon>
    </lineage>
</organism>
<dbReference type="Proteomes" id="UP000887566">
    <property type="component" value="Unplaced"/>
</dbReference>
<feature type="signal peptide" evidence="1">
    <location>
        <begin position="1"/>
        <end position="27"/>
    </location>
</feature>
<keyword evidence="1" id="KW-0732">Signal</keyword>
<name>A0A914WB13_9BILA</name>
<sequence length="86" mass="9591">MRAFCALVASMFSLCVGMALFCDRASASNTYFVRNVKWAHLAPSGGTLVSGRGHFRPGLLPDMETLFAWPRTKRSYTRKYASIARL</sequence>
<evidence type="ECO:0000313" key="2">
    <source>
        <dbReference type="Proteomes" id="UP000887566"/>
    </source>
</evidence>